<accession>A0A0J1HF25</accession>
<evidence type="ECO:0000313" key="2">
    <source>
        <dbReference type="Proteomes" id="UP000035909"/>
    </source>
</evidence>
<dbReference type="Proteomes" id="UP000035909">
    <property type="component" value="Unassembled WGS sequence"/>
</dbReference>
<dbReference type="STRING" id="320778.ABT57_06500"/>
<reference evidence="1 2" key="1">
    <citation type="submission" date="2015-05" db="EMBL/GenBank/DDBJ databases">
        <title>Photobacterium galathea sp. nov.</title>
        <authorList>
            <person name="Machado H."/>
            <person name="Gram L."/>
        </authorList>
    </citation>
    <scope>NUCLEOTIDE SEQUENCE [LARGE SCALE GENOMIC DNA]</scope>
    <source>
        <strain evidence="1 2">DSM 22954</strain>
    </source>
</reference>
<organism evidence="1 2">
    <name type="scientific">Photobacterium ganghwense</name>
    <dbReference type="NCBI Taxonomy" id="320778"/>
    <lineage>
        <taxon>Bacteria</taxon>
        <taxon>Pseudomonadati</taxon>
        <taxon>Pseudomonadota</taxon>
        <taxon>Gammaproteobacteria</taxon>
        <taxon>Vibrionales</taxon>
        <taxon>Vibrionaceae</taxon>
        <taxon>Photobacterium</taxon>
    </lineage>
</organism>
<evidence type="ECO:0000313" key="1">
    <source>
        <dbReference type="EMBL" id="KLV10220.1"/>
    </source>
</evidence>
<proteinExistence type="predicted"/>
<comment type="caution">
    <text evidence="1">The sequence shown here is derived from an EMBL/GenBank/DDBJ whole genome shotgun (WGS) entry which is preliminary data.</text>
</comment>
<dbReference type="PATRIC" id="fig|320778.3.peg.1398"/>
<protein>
    <submittedName>
        <fullName evidence="1">Uncharacterized protein</fullName>
    </submittedName>
</protein>
<dbReference type="AlphaFoldDB" id="A0A0J1HF25"/>
<gene>
    <name evidence="1" type="ORF">ABT57_06500</name>
</gene>
<dbReference type="EMBL" id="LDOU01000006">
    <property type="protein sequence ID" value="KLV10220.1"/>
    <property type="molecule type" value="Genomic_DNA"/>
</dbReference>
<sequence length="145" mass="16155">MCDEYLSVEEELNRKVNDTLIDILTKRDGKRISPAQARERIAVVHDVAMGLVNDDLSKLIEAALREAGTQQENGARRLFPVLLRKDSNMLSLDIDECNPKRLVLKGVVGGSFTDKSSFFDAETDAFRATAETLSKLLKSGWSKEV</sequence>
<name>A0A0J1HF25_9GAMM</name>
<keyword evidence="2" id="KW-1185">Reference proteome</keyword>